<keyword evidence="3" id="KW-1185">Reference proteome</keyword>
<dbReference type="AlphaFoldDB" id="A0A4R6UVS3"/>
<gene>
    <name evidence="2" type="ORF">EV696_101305</name>
</gene>
<dbReference type="Proteomes" id="UP000295375">
    <property type="component" value="Unassembled WGS sequence"/>
</dbReference>
<evidence type="ECO:0000313" key="2">
    <source>
        <dbReference type="EMBL" id="TDQ51331.1"/>
    </source>
</evidence>
<proteinExistence type="predicted"/>
<protein>
    <submittedName>
        <fullName evidence="2">Uncharacterized protein</fullName>
    </submittedName>
</protein>
<accession>A0A4R6UVS3</accession>
<comment type="caution">
    <text evidence="2">The sequence shown here is derived from an EMBL/GenBank/DDBJ whole genome shotgun (WGS) entry which is preliminary data.</text>
</comment>
<name>A0A4R6UVS3_9GAMM</name>
<feature type="chain" id="PRO_5020639715" evidence="1">
    <location>
        <begin position="24"/>
        <end position="114"/>
    </location>
</feature>
<evidence type="ECO:0000313" key="3">
    <source>
        <dbReference type="Proteomes" id="UP000295375"/>
    </source>
</evidence>
<keyword evidence="1" id="KW-0732">Signal</keyword>
<organism evidence="2 3">
    <name type="scientific">Permianibacter aggregans</name>
    <dbReference type="NCBI Taxonomy" id="1510150"/>
    <lineage>
        <taxon>Bacteria</taxon>
        <taxon>Pseudomonadati</taxon>
        <taxon>Pseudomonadota</taxon>
        <taxon>Gammaproteobacteria</taxon>
        <taxon>Pseudomonadales</taxon>
        <taxon>Pseudomonadaceae</taxon>
        <taxon>Permianibacter</taxon>
    </lineage>
</organism>
<dbReference type="RefSeq" id="WP_133587231.1">
    <property type="nucleotide sequence ID" value="NZ_CP037953.1"/>
</dbReference>
<evidence type="ECO:0000256" key="1">
    <source>
        <dbReference type="SAM" id="SignalP"/>
    </source>
</evidence>
<dbReference type="EMBL" id="SNYM01000001">
    <property type="protein sequence ID" value="TDQ51331.1"/>
    <property type="molecule type" value="Genomic_DNA"/>
</dbReference>
<reference evidence="2 3" key="1">
    <citation type="submission" date="2019-03" db="EMBL/GenBank/DDBJ databases">
        <title>Genomic Encyclopedia of Type Strains, Phase IV (KMG-IV): sequencing the most valuable type-strain genomes for metagenomic binning, comparative biology and taxonomic classification.</title>
        <authorList>
            <person name="Goeker M."/>
        </authorList>
    </citation>
    <scope>NUCLEOTIDE SEQUENCE [LARGE SCALE GENOMIC DNA]</scope>
    <source>
        <strain evidence="2 3">DSM 103792</strain>
    </source>
</reference>
<feature type="signal peptide" evidence="1">
    <location>
        <begin position="1"/>
        <end position="23"/>
    </location>
</feature>
<sequence>MSSSLLIRFLTVALIVLSSKAGAGYNANFQGKITHVLTYTNSAQILIKVDGQPTSHPTCSTLDYLAIDADTPDSIRHQMLARILAAHASGEVVTIGYDKDGDCVGTRIRVYRVG</sequence>
<dbReference type="OrthoDB" id="5901159at2"/>